<proteinExistence type="predicted"/>
<keyword evidence="3" id="KW-1185">Reference proteome</keyword>
<reference evidence="2" key="2">
    <citation type="submission" date="2023-06" db="EMBL/GenBank/DDBJ databases">
        <authorList>
            <consortium name="Lawrence Berkeley National Laboratory"/>
            <person name="Haridas S."/>
            <person name="Hensen N."/>
            <person name="Bonometti L."/>
            <person name="Westerberg I."/>
            <person name="Brannstrom I.O."/>
            <person name="Guillou S."/>
            <person name="Cros-Aarteil S."/>
            <person name="Calhoun S."/>
            <person name="Kuo A."/>
            <person name="Mondo S."/>
            <person name="Pangilinan J."/>
            <person name="Riley R."/>
            <person name="Labutti K."/>
            <person name="Andreopoulos B."/>
            <person name="Lipzen A."/>
            <person name="Chen C."/>
            <person name="Yanf M."/>
            <person name="Daum C."/>
            <person name="Ng V."/>
            <person name="Clum A."/>
            <person name="Steindorff A."/>
            <person name="Ohm R."/>
            <person name="Martin F."/>
            <person name="Silar P."/>
            <person name="Natvig D."/>
            <person name="Lalanne C."/>
            <person name="Gautier V."/>
            <person name="Ament-Velasquez S.L."/>
            <person name="Kruys A."/>
            <person name="Hutchinson M.I."/>
            <person name="Powell A.J."/>
            <person name="Barry K."/>
            <person name="Miller A.N."/>
            <person name="Grigoriev I.V."/>
            <person name="Debuchy R."/>
            <person name="Gladieux P."/>
            <person name="Thoren M.H."/>
            <person name="Johannesson H."/>
        </authorList>
    </citation>
    <scope>NUCLEOTIDE SEQUENCE</scope>
    <source>
        <strain evidence="2">CBS 314.62</strain>
    </source>
</reference>
<evidence type="ECO:0000313" key="3">
    <source>
        <dbReference type="Proteomes" id="UP001270362"/>
    </source>
</evidence>
<dbReference type="AlphaFoldDB" id="A0AAE0X4L0"/>
<name>A0AAE0X4L0_9PEZI</name>
<dbReference type="InterPro" id="IPR018222">
    <property type="entry name" value="Nuclear_transport_factor_2_euk"/>
</dbReference>
<evidence type="ECO:0000313" key="2">
    <source>
        <dbReference type="EMBL" id="KAK3684973.1"/>
    </source>
</evidence>
<comment type="caution">
    <text evidence="2">The sequence shown here is derived from an EMBL/GenBank/DDBJ whole genome shotgun (WGS) entry which is preliminary data.</text>
</comment>
<reference evidence="2" key="1">
    <citation type="journal article" date="2023" name="Mol. Phylogenet. Evol.">
        <title>Genome-scale phylogeny and comparative genomics of the fungal order Sordariales.</title>
        <authorList>
            <person name="Hensen N."/>
            <person name="Bonometti L."/>
            <person name="Westerberg I."/>
            <person name="Brannstrom I.O."/>
            <person name="Guillou S."/>
            <person name="Cros-Aarteil S."/>
            <person name="Calhoun S."/>
            <person name="Haridas S."/>
            <person name="Kuo A."/>
            <person name="Mondo S."/>
            <person name="Pangilinan J."/>
            <person name="Riley R."/>
            <person name="LaButti K."/>
            <person name="Andreopoulos B."/>
            <person name="Lipzen A."/>
            <person name="Chen C."/>
            <person name="Yan M."/>
            <person name="Daum C."/>
            <person name="Ng V."/>
            <person name="Clum A."/>
            <person name="Steindorff A."/>
            <person name="Ohm R.A."/>
            <person name="Martin F."/>
            <person name="Silar P."/>
            <person name="Natvig D.O."/>
            <person name="Lalanne C."/>
            <person name="Gautier V."/>
            <person name="Ament-Velasquez S.L."/>
            <person name="Kruys A."/>
            <person name="Hutchinson M.I."/>
            <person name="Powell A.J."/>
            <person name="Barry K."/>
            <person name="Miller A.N."/>
            <person name="Grigoriev I.V."/>
            <person name="Debuchy R."/>
            <person name="Gladieux P."/>
            <person name="Hiltunen Thoren M."/>
            <person name="Johannesson H."/>
        </authorList>
    </citation>
    <scope>NUCLEOTIDE SEQUENCE</scope>
    <source>
        <strain evidence="2">CBS 314.62</strain>
    </source>
</reference>
<organism evidence="2 3">
    <name type="scientific">Podospora appendiculata</name>
    <dbReference type="NCBI Taxonomy" id="314037"/>
    <lineage>
        <taxon>Eukaryota</taxon>
        <taxon>Fungi</taxon>
        <taxon>Dikarya</taxon>
        <taxon>Ascomycota</taxon>
        <taxon>Pezizomycotina</taxon>
        <taxon>Sordariomycetes</taxon>
        <taxon>Sordariomycetidae</taxon>
        <taxon>Sordariales</taxon>
        <taxon>Podosporaceae</taxon>
        <taxon>Podospora</taxon>
    </lineage>
</organism>
<feature type="domain" description="NTF2" evidence="1">
    <location>
        <begin position="16"/>
        <end position="185"/>
    </location>
</feature>
<dbReference type="EMBL" id="JAULSO010000003">
    <property type="protein sequence ID" value="KAK3684973.1"/>
    <property type="molecule type" value="Genomic_DNA"/>
</dbReference>
<dbReference type="Gene3D" id="3.10.450.50">
    <property type="match status" value="1"/>
</dbReference>
<sequence>MAVTDHEENVRRSAEAAKEFVEWYYNNLNQGKPVSSGYVDKNKSYQAASIKADITINGSPPITPEEWDAKLAAQRTPPAAAASTAGDPSLAPKVHYEVDCYDVHVINADYRAGATSTQLEKLGKPGVRMMLMLSVSGTVTFGSGDGATKQHLNDTFILVPNWDALSRAGSRNTRRYLVFSHTYRAY</sequence>
<accession>A0AAE0X4L0</accession>
<dbReference type="Proteomes" id="UP001270362">
    <property type="component" value="Unassembled WGS sequence"/>
</dbReference>
<evidence type="ECO:0000259" key="1">
    <source>
        <dbReference type="PROSITE" id="PS50177"/>
    </source>
</evidence>
<protein>
    <recommendedName>
        <fullName evidence="1">NTF2 domain-containing protein</fullName>
    </recommendedName>
</protein>
<dbReference type="PROSITE" id="PS50177">
    <property type="entry name" value="NTF2_DOMAIN"/>
    <property type="match status" value="1"/>
</dbReference>
<gene>
    <name evidence="2" type="ORF">B0T22DRAFT_204902</name>
</gene>